<evidence type="ECO:0000313" key="6">
    <source>
        <dbReference type="Proteomes" id="UP000561617"/>
    </source>
</evidence>
<evidence type="ECO:0000256" key="1">
    <source>
        <dbReference type="ARBA" id="ARBA00010923"/>
    </source>
</evidence>
<dbReference type="EMBL" id="JAASTW010000002">
    <property type="protein sequence ID" value="MBC1487876.1"/>
    <property type="molecule type" value="Genomic_DNA"/>
</dbReference>
<evidence type="ECO:0000313" key="5">
    <source>
        <dbReference type="EMBL" id="MBC1487876.1"/>
    </source>
</evidence>
<dbReference type="GO" id="GO:0003677">
    <property type="term" value="F:DNA binding"/>
    <property type="evidence" value="ECO:0007669"/>
    <property type="project" value="UniProtKB-KW"/>
</dbReference>
<sequence length="208" mass="23760">MSRLKAKRILLPILKDSTPDWGYMEQYIVNKIATKEVPNLDPIKASSIDLKSAKWHEFKINDIMDVLGGVRLTSSDMRYGNIPFIGASDSNNGITNWTSDINSSTDNNILGINYNGSVGEVFYHPYLATFSDDVKRLKLKFATQATKEVHLFIKTMLLQQKDKYAYGYKFNGTRMKAQKIKLPAFDESTPDWKFMEDYIKSISNSHLL</sequence>
<organism evidence="5 6">
    <name type="scientific">Listeria immobilis</name>
    <dbReference type="NCBI Taxonomy" id="2713502"/>
    <lineage>
        <taxon>Bacteria</taxon>
        <taxon>Bacillati</taxon>
        <taxon>Bacillota</taxon>
        <taxon>Bacilli</taxon>
        <taxon>Bacillales</taxon>
        <taxon>Listeriaceae</taxon>
        <taxon>Listeria</taxon>
    </lineage>
</organism>
<evidence type="ECO:0000259" key="4">
    <source>
        <dbReference type="Pfam" id="PF01420"/>
    </source>
</evidence>
<dbReference type="Gene3D" id="3.90.220.20">
    <property type="entry name" value="DNA methylase specificity domains"/>
    <property type="match status" value="1"/>
</dbReference>
<comment type="caution">
    <text evidence="5">The sequence shown here is derived from an EMBL/GenBank/DDBJ whole genome shotgun (WGS) entry which is preliminary data.</text>
</comment>
<feature type="domain" description="Type I restriction modification DNA specificity" evidence="4">
    <location>
        <begin position="54"/>
        <end position="202"/>
    </location>
</feature>
<accession>A0A7X1C835</accession>
<gene>
    <name evidence="5" type="ORF">HCJ38_02395</name>
</gene>
<evidence type="ECO:0000256" key="2">
    <source>
        <dbReference type="ARBA" id="ARBA00022747"/>
    </source>
</evidence>
<dbReference type="SUPFAM" id="SSF116734">
    <property type="entry name" value="DNA methylase specificity domain"/>
    <property type="match status" value="1"/>
</dbReference>
<dbReference type="Pfam" id="PF01420">
    <property type="entry name" value="Methylase_S"/>
    <property type="match status" value="1"/>
</dbReference>
<dbReference type="InterPro" id="IPR000055">
    <property type="entry name" value="Restrct_endonuc_typeI_TRD"/>
</dbReference>
<name>A0A7X1C835_9LIST</name>
<comment type="similarity">
    <text evidence="1">Belongs to the type-I restriction system S methylase family.</text>
</comment>
<dbReference type="AlphaFoldDB" id="A0A7X1C835"/>
<evidence type="ECO:0000256" key="3">
    <source>
        <dbReference type="ARBA" id="ARBA00023125"/>
    </source>
</evidence>
<dbReference type="InterPro" id="IPR044946">
    <property type="entry name" value="Restrct_endonuc_typeI_TRD_sf"/>
</dbReference>
<keyword evidence="3" id="KW-0238">DNA-binding</keyword>
<protein>
    <recommendedName>
        <fullName evidence="4">Type I restriction modification DNA specificity domain-containing protein</fullName>
    </recommendedName>
</protein>
<proteinExistence type="inferred from homology"/>
<keyword evidence="2" id="KW-0680">Restriction system</keyword>
<reference evidence="5 6" key="1">
    <citation type="submission" date="2020-03" db="EMBL/GenBank/DDBJ databases">
        <title>Soil Listeria distribution.</title>
        <authorList>
            <person name="Liao J."/>
            <person name="Wiedmann M."/>
        </authorList>
    </citation>
    <scope>NUCLEOTIDE SEQUENCE [LARGE SCALE GENOMIC DNA]</scope>
    <source>
        <strain evidence="5 6">FSL L7-1554</strain>
    </source>
</reference>
<dbReference type="GO" id="GO:0009307">
    <property type="term" value="P:DNA restriction-modification system"/>
    <property type="evidence" value="ECO:0007669"/>
    <property type="project" value="UniProtKB-KW"/>
</dbReference>
<dbReference type="Proteomes" id="UP000561617">
    <property type="component" value="Unassembled WGS sequence"/>
</dbReference>